<protein>
    <submittedName>
        <fullName evidence="1">Uncharacterized protein</fullName>
    </submittedName>
</protein>
<reference evidence="1" key="1">
    <citation type="journal article" date="2014" name="Int. J. Syst. Evol. Microbiol.">
        <title>Complete genome sequence of Corynebacterium casei LMG S-19264T (=DSM 44701T), isolated from a smear-ripened cheese.</title>
        <authorList>
            <consortium name="US DOE Joint Genome Institute (JGI-PGF)"/>
            <person name="Walter F."/>
            <person name="Albersmeier A."/>
            <person name="Kalinowski J."/>
            <person name="Ruckert C."/>
        </authorList>
    </citation>
    <scope>NUCLEOTIDE SEQUENCE</scope>
    <source>
        <strain evidence="1">JCM 17251</strain>
    </source>
</reference>
<evidence type="ECO:0000313" key="2">
    <source>
        <dbReference type="Proteomes" id="UP000624041"/>
    </source>
</evidence>
<dbReference type="Proteomes" id="UP000624041">
    <property type="component" value="Unassembled WGS sequence"/>
</dbReference>
<name>A0A917XUW5_9BACI</name>
<dbReference type="RefSeq" id="WP_188856500.1">
    <property type="nucleotide sequence ID" value="NZ_BMOS01000007.1"/>
</dbReference>
<gene>
    <name evidence="1" type="ORF">GCM10007971_12910</name>
</gene>
<proteinExistence type="predicted"/>
<evidence type="ECO:0000313" key="1">
    <source>
        <dbReference type="EMBL" id="GGN54785.1"/>
    </source>
</evidence>
<comment type="caution">
    <text evidence="1">The sequence shown here is derived from an EMBL/GenBank/DDBJ whole genome shotgun (WGS) entry which is preliminary data.</text>
</comment>
<dbReference type="EMBL" id="BMOS01000007">
    <property type="protein sequence ID" value="GGN54785.1"/>
    <property type="molecule type" value="Genomic_DNA"/>
</dbReference>
<sequence>MAKKITGHLVNHFEWREWADYENYVFEDEKIRSAYNGYRDTPSKEECDKLCAALSGEVNVYKMI</sequence>
<organism evidence="1 2">
    <name type="scientific">Oceanobacillus indicireducens</name>
    <dbReference type="NCBI Taxonomy" id="1004261"/>
    <lineage>
        <taxon>Bacteria</taxon>
        <taxon>Bacillati</taxon>
        <taxon>Bacillota</taxon>
        <taxon>Bacilli</taxon>
        <taxon>Bacillales</taxon>
        <taxon>Bacillaceae</taxon>
        <taxon>Oceanobacillus</taxon>
    </lineage>
</organism>
<reference evidence="1" key="2">
    <citation type="submission" date="2020-09" db="EMBL/GenBank/DDBJ databases">
        <authorList>
            <person name="Sun Q."/>
            <person name="Ohkuma M."/>
        </authorList>
    </citation>
    <scope>NUCLEOTIDE SEQUENCE</scope>
    <source>
        <strain evidence="1">JCM 17251</strain>
    </source>
</reference>
<accession>A0A917XUW5</accession>
<keyword evidence="2" id="KW-1185">Reference proteome</keyword>
<dbReference type="AlphaFoldDB" id="A0A917XUW5"/>